<gene>
    <name evidence="4" type="ORF">L1049_011922</name>
</gene>
<name>A0AAP0WYF2_LIQFO</name>
<evidence type="ECO:0000256" key="3">
    <source>
        <dbReference type="SAM" id="Coils"/>
    </source>
</evidence>
<accession>A0AAP0WYF2</accession>
<reference evidence="4 5" key="1">
    <citation type="journal article" date="2024" name="Plant J.">
        <title>Genome sequences and population genomics reveal climatic adaptation and genomic divergence between two closely related sweetgum species.</title>
        <authorList>
            <person name="Xu W.Q."/>
            <person name="Ren C.Q."/>
            <person name="Zhang X.Y."/>
            <person name="Comes H.P."/>
            <person name="Liu X.H."/>
            <person name="Li Y.G."/>
            <person name="Kettle C.J."/>
            <person name="Jalonen R."/>
            <person name="Gaisberger H."/>
            <person name="Ma Y.Z."/>
            <person name="Qiu Y.X."/>
        </authorList>
    </citation>
    <scope>NUCLEOTIDE SEQUENCE [LARGE SCALE GENOMIC DNA]</scope>
    <source>
        <strain evidence="4">Hangzhou</strain>
    </source>
</reference>
<keyword evidence="2" id="KW-0341">Growth regulation</keyword>
<keyword evidence="5" id="KW-1185">Reference proteome</keyword>
<dbReference type="Pfam" id="PF05266">
    <property type="entry name" value="DUF724"/>
    <property type="match status" value="1"/>
</dbReference>
<keyword evidence="1" id="KW-0813">Transport</keyword>
<comment type="caution">
    <text evidence="4">The sequence shown here is derived from an EMBL/GenBank/DDBJ whole genome shotgun (WGS) entry which is preliminary data.</text>
</comment>
<evidence type="ECO:0000256" key="2">
    <source>
        <dbReference type="ARBA" id="ARBA00022604"/>
    </source>
</evidence>
<evidence type="ECO:0000313" key="5">
    <source>
        <dbReference type="Proteomes" id="UP001415857"/>
    </source>
</evidence>
<dbReference type="AlphaFoldDB" id="A0AAP0WYF2"/>
<dbReference type="InterPro" id="IPR007930">
    <property type="entry name" value="DUF724"/>
</dbReference>
<proteinExistence type="predicted"/>
<dbReference type="Proteomes" id="UP001415857">
    <property type="component" value="Unassembled WGS sequence"/>
</dbReference>
<feature type="coiled-coil region" evidence="3">
    <location>
        <begin position="253"/>
        <end position="301"/>
    </location>
</feature>
<keyword evidence="3" id="KW-0175">Coiled coil</keyword>
<evidence type="ECO:0000256" key="1">
    <source>
        <dbReference type="ARBA" id="ARBA00022448"/>
    </source>
</evidence>
<sequence length="317" mass="35201">MSHSESSPVSASTLPSFSSSPIQFSGSFSHGVTGRCRHRFSKIRKSGKNRCEGCSSEPPTFNMSNAVSSTFVFGNGAPLSVLSPFGQMNLSDASGSTGFGSPISVPTNVAPVSTSGDSSSERQTELLPEKTTEVVKFNHAENGNSRLQSNSHLPLTVVSKFLKGIPQNPHFLQLRRHSQLVKKNLISGWDQTFEETVDQIHALRAVDFWVRARELWRALEELQSLGYNVLLLRRRLVELTDVMMELKSSKCKILGLKNKAESHRMEKSRLESEILNLKSQVQREQISIEEALKNVVEMENEIPRFDGVFANLATKPL</sequence>
<protein>
    <submittedName>
        <fullName evidence="4">Uncharacterized protein</fullName>
    </submittedName>
</protein>
<evidence type="ECO:0000313" key="4">
    <source>
        <dbReference type="EMBL" id="KAK9283672.1"/>
    </source>
</evidence>
<organism evidence="4 5">
    <name type="scientific">Liquidambar formosana</name>
    <name type="common">Formosan gum</name>
    <dbReference type="NCBI Taxonomy" id="63359"/>
    <lineage>
        <taxon>Eukaryota</taxon>
        <taxon>Viridiplantae</taxon>
        <taxon>Streptophyta</taxon>
        <taxon>Embryophyta</taxon>
        <taxon>Tracheophyta</taxon>
        <taxon>Spermatophyta</taxon>
        <taxon>Magnoliopsida</taxon>
        <taxon>eudicotyledons</taxon>
        <taxon>Gunneridae</taxon>
        <taxon>Pentapetalae</taxon>
        <taxon>Saxifragales</taxon>
        <taxon>Altingiaceae</taxon>
        <taxon>Liquidambar</taxon>
    </lineage>
</organism>
<dbReference type="EMBL" id="JBBPBK010000006">
    <property type="protein sequence ID" value="KAK9283672.1"/>
    <property type="molecule type" value="Genomic_DNA"/>
</dbReference>